<reference evidence="9 10" key="1">
    <citation type="journal article" date="2016" name="Front. Microbiol.">
        <title>Genomic Resource of Rice Seed Associated Bacteria.</title>
        <authorList>
            <person name="Midha S."/>
            <person name="Bansal K."/>
            <person name="Sharma S."/>
            <person name="Kumar N."/>
            <person name="Patil P.P."/>
            <person name="Chaudhry V."/>
            <person name="Patil P.B."/>
        </authorList>
    </citation>
    <scope>NUCLEOTIDE SEQUENCE [LARGE SCALE GENOMIC DNA]</scope>
    <source>
        <strain evidence="9 10">NS226</strain>
    </source>
</reference>
<dbReference type="GO" id="GO:0045454">
    <property type="term" value="P:cell redox homeostasis"/>
    <property type="evidence" value="ECO:0007669"/>
    <property type="project" value="TreeGrafter"/>
</dbReference>
<keyword evidence="1 6" id="KW-0575">Peroxidase</keyword>
<dbReference type="InterPro" id="IPR036249">
    <property type="entry name" value="Thioredoxin-like_sf"/>
</dbReference>
<dbReference type="GO" id="GO:0042744">
    <property type="term" value="P:hydrogen peroxide catabolic process"/>
    <property type="evidence" value="ECO:0007669"/>
    <property type="project" value="TreeGrafter"/>
</dbReference>
<dbReference type="EMBL" id="LDPZ01000006">
    <property type="protein sequence ID" value="KTQ97656.1"/>
    <property type="molecule type" value="Genomic_DNA"/>
</dbReference>
<evidence type="ECO:0000313" key="9">
    <source>
        <dbReference type="EMBL" id="KTQ97656.1"/>
    </source>
</evidence>
<dbReference type="AlphaFoldDB" id="A0A175RDZ0"/>
<dbReference type="GO" id="GO:0005737">
    <property type="term" value="C:cytoplasm"/>
    <property type="evidence" value="ECO:0007669"/>
    <property type="project" value="TreeGrafter"/>
</dbReference>
<feature type="domain" description="Thioredoxin" evidence="8">
    <location>
        <begin position="3"/>
        <end position="161"/>
    </location>
</feature>
<evidence type="ECO:0000256" key="3">
    <source>
        <dbReference type="ARBA" id="ARBA00023002"/>
    </source>
</evidence>
<dbReference type="Pfam" id="PF08534">
    <property type="entry name" value="Redoxin"/>
    <property type="match status" value="1"/>
</dbReference>
<dbReference type="InterPro" id="IPR013766">
    <property type="entry name" value="Thioredoxin_domain"/>
</dbReference>
<dbReference type="FunFam" id="3.40.30.10:FF:000020">
    <property type="entry name" value="Peroxiredoxin"/>
    <property type="match status" value="1"/>
</dbReference>
<feature type="active site" description="Cysteine sulfenic acid (-SOH) intermediate" evidence="5">
    <location>
        <position position="49"/>
    </location>
</feature>
<evidence type="ECO:0000256" key="6">
    <source>
        <dbReference type="RuleBase" id="RU366011"/>
    </source>
</evidence>
<dbReference type="GO" id="GO:0034599">
    <property type="term" value="P:cellular response to oxidative stress"/>
    <property type="evidence" value="ECO:0007669"/>
    <property type="project" value="InterPro"/>
</dbReference>
<sequence length="161" mass="16878">MTLSIGDKLPQATFRTPSEDGPKTLSTDEIFNGKTVALFAVPGAFTPTCTMNHLPGFLELNDEIRAKGVDTIAVVSVNDVFVMKAWANATDAGDRILFLADGNGEFTRAAGLDVDLSGGGLGLRSKRYSMIVRDGTVAALNVEESPGQAETSSASALLAQL</sequence>
<comment type="similarity">
    <text evidence="6">Belongs to the peroxiredoxin family. Prx5 subfamily.</text>
</comment>
<dbReference type="InterPro" id="IPR013740">
    <property type="entry name" value="Redoxin"/>
</dbReference>
<name>A0A175RDZ0_9HYPH</name>
<dbReference type="SUPFAM" id="SSF52833">
    <property type="entry name" value="Thioredoxin-like"/>
    <property type="match status" value="1"/>
</dbReference>
<dbReference type="PATRIC" id="fig|401562.3.peg.4129"/>
<gene>
    <name evidence="9" type="ORF">NS226_03060</name>
</gene>
<keyword evidence="2 6" id="KW-0049">Antioxidant</keyword>
<dbReference type="Gene3D" id="3.40.30.10">
    <property type="entry name" value="Glutaredoxin"/>
    <property type="match status" value="1"/>
</dbReference>
<evidence type="ECO:0000256" key="1">
    <source>
        <dbReference type="ARBA" id="ARBA00022559"/>
    </source>
</evidence>
<dbReference type="STRING" id="401562.NS365_20400"/>
<comment type="catalytic activity">
    <reaction evidence="6">
        <text>a hydroperoxide + 2 glutathione = an alcohol + glutathione disulfide + H2O</text>
        <dbReference type="Rhea" id="RHEA:62632"/>
        <dbReference type="ChEBI" id="CHEBI:15377"/>
        <dbReference type="ChEBI" id="CHEBI:30879"/>
        <dbReference type="ChEBI" id="CHEBI:35924"/>
        <dbReference type="ChEBI" id="CHEBI:57925"/>
        <dbReference type="ChEBI" id="CHEBI:58297"/>
        <dbReference type="EC" id="1.11.1.27"/>
    </reaction>
</comment>
<proteinExistence type="inferred from homology"/>
<dbReference type="RefSeq" id="WP_058633727.1">
    <property type="nucleotide sequence ID" value="NZ_LDPZ01000006.1"/>
</dbReference>
<evidence type="ECO:0000259" key="8">
    <source>
        <dbReference type="PROSITE" id="PS51352"/>
    </source>
</evidence>
<accession>A0A175RDZ0</accession>
<evidence type="ECO:0000256" key="4">
    <source>
        <dbReference type="ARBA" id="ARBA00023284"/>
    </source>
</evidence>
<protein>
    <recommendedName>
        <fullName evidence="6">Glutathione-dependent peroxiredoxin</fullName>
        <ecNumber evidence="6">1.11.1.27</ecNumber>
    </recommendedName>
</protein>
<dbReference type="GO" id="GO:0008379">
    <property type="term" value="F:thioredoxin peroxidase activity"/>
    <property type="evidence" value="ECO:0007669"/>
    <property type="project" value="InterPro"/>
</dbReference>
<dbReference type="CDD" id="cd03013">
    <property type="entry name" value="PRX5_like"/>
    <property type="match status" value="1"/>
</dbReference>
<keyword evidence="4 6" id="KW-0676">Redox-active center</keyword>
<comment type="caution">
    <text evidence="9">The sequence shown here is derived from an EMBL/GenBank/DDBJ whole genome shotgun (WGS) entry which is preliminary data.</text>
</comment>
<dbReference type="OrthoDB" id="9800621at2"/>
<dbReference type="EC" id="1.11.1.27" evidence="6"/>
<dbReference type="PANTHER" id="PTHR10430:SF16">
    <property type="entry name" value="PEROXIREDOXIN-5, MITOCHONDRIAL"/>
    <property type="match status" value="1"/>
</dbReference>
<organism evidence="9 10">
    <name type="scientific">Aureimonas ureilytica</name>
    <dbReference type="NCBI Taxonomy" id="401562"/>
    <lineage>
        <taxon>Bacteria</taxon>
        <taxon>Pseudomonadati</taxon>
        <taxon>Pseudomonadota</taxon>
        <taxon>Alphaproteobacteria</taxon>
        <taxon>Hyphomicrobiales</taxon>
        <taxon>Aurantimonadaceae</taxon>
        <taxon>Aureimonas</taxon>
    </lineage>
</organism>
<evidence type="ECO:0000256" key="5">
    <source>
        <dbReference type="PIRSR" id="PIRSR637944-1"/>
    </source>
</evidence>
<comment type="function">
    <text evidence="6">Thiol-specific peroxidase that catalyzes the reduction of hydrogen peroxide and organic hydroperoxides to water and alcohols, respectively. Plays a role in cell protection against oxidative stress by detoxifying peroxides.</text>
</comment>
<feature type="region of interest" description="Disordered" evidence="7">
    <location>
        <begin position="1"/>
        <end position="24"/>
    </location>
</feature>
<dbReference type="PANTHER" id="PTHR10430">
    <property type="entry name" value="PEROXIREDOXIN"/>
    <property type="match status" value="1"/>
</dbReference>
<dbReference type="PROSITE" id="PS51352">
    <property type="entry name" value="THIOREDOXIN_2"/>
    <property type="match status" value="1"/>
</dbReference>
<evidence type="ECO:0000256" key="2">
    <source>
        <dbReference type="ARBA" id="ARBA00022862"/>
    </source>
</evidence>
<keyword evidence="3 6" id="KW-0560">Oxidoreductase</keyword>
<dbReference type="Proteomes" id="UP000078272">
    <property type="component" value="Unassembled WGS sequence"/>
</dbReference>
<dbReference type="InterPro" id="IPR037944">
    <property type="entry name" value="PRX5-like"/>
</dbReference>
<evidence type="ECO:0000313" key="10">
    <source>
        <dbReference type="Proteomes" id="UP000078272"/>
    </source>
</evidence>
<evidence type="ECO:0000256" key="7">
    <source>
        <dbReference type="SAM" id="MobiDB-lite"/>
    </source>
</evidence>